<dbReference type="Proteomes" id="UP000729402">
    <property type="component" value="Unassembled WGS sequence"/>
</dbReference>
<name>A0A8J5W1C6_ZIZPA</name>
<sequence>MGGDKENLNLSNLNTSRLVVAATLSAEDRVGLINALKDKLQSLAGQHTDVLEALSPNVRKCVEYLREIQVEVKADEKVQTLLIEVLRHCDSILEALHGTRGSGGCVVLGVGGGINTVNMGGDVARDNIGVVNDGVGSAVLDIGTNVIQASDTSGSILTSTGVEERGAGEVEVGGREALEWGPRALVYSCWELEKRDGNLLYNDNKPSTINPISRFYVHYNIYVLNIL</sequence>
<reference evidence="1" key="1">
    <citation type="journal article" date="2021" name="bioRxiv">
        <title>Whole Genome Assembly and Annotation of Northern Wild Rice, Zizania palustris L., Supports a Whole Genome Duplication in the Zizania Genus.</title>
        <authorList>
            <person name="Haas M."/>
            <person name="Kono T."/>
            <person name="Macchietto M."/>
            <person name="Millas R."/>
            <person name="McGilp L."/>
            <person name="Shao M."/>
            <person name="Duquette J."/>
            <person name="Hirsch C.N."/>
            <person name="Kimball J."/>
        </authorList>
    </citation>
    <scope>NUCLEOTIDE SEQUENCE</scope>
    <source>
        <tissue evidence="1">Fresh leaf tissue</tissue>
    </source>
</reference>
<evidence type="ECO:0000313" key="2">
    <source>
        <dbReference type="Proteomes" id="UP000729402"/>
    </source>
</evidence>
<reference evidence="1" key="2">
    <citation type="submission" date="2021-02" db="EMBL/GenBank/DDBJ databases">
        <authorList>
            <person name="Kimball J.A."/>
            <person name="Haas M.W."/>
            <person name="Macchietto M."/>
            <person name="Kono T."/>
            <person name="Duquette J."/>
            <person name="Shao M."/>
        </authorList>
    </citation>
    <scope>NUCLEOTIDE SEQUENCE</scope>
    <source>
        <tissue evidence="1">Fresh leaf tissue</tissue>
    </source>
</reference>
<protein>
    <submittedName>
        <fullName evidence="1">Uncharacterized protein</fullName>
    </submittedName>
</protein>
<dbReference type="AlphaFoldDB" id="A0A8J5W1C6"/>
<gene>
    <name evidence="1" type="ORF">GUJ93_ZPchr0006g43825</name>
</gene>
<organism evidence="1 2">
    <name type="scientific">Zizania palustris</name>
    <name type="common">Northern wild rice</name>
    <dbReference type="NCBI Taxonomy" id="103762"/>
    <lineage>
        <taxon>Eukaryota</taxon>
        <taxon>Viridiplantae</taxon>
        <taxon>Streptophyta</taxon>
        <taxon>Embryophyta</taxon>
        <taxon>Tracheophyta</taxon>
        <taxon>Spermatophyta</taxon>
        <taxon>Magnoliopsida</taxon>
        <taxon>Liliopsida</taxon>
        <taxon>Poales</taxon>
        <taxon>Poaceae</taxon>
        <taxon>BOP clade</taxon>
        <taxon>Oryzoideae</taxon>
        <taxon>Oryzeae</taxon>
        <taxon>Zizaniinae</taxon>
        <taxon>Zizania</taxon>
    </lineage>
</organism>
<comment type="caution">
    <text evidence="1">The sequence shown here is derived from an EMBL/GenBank/DDBJ whole genome shotgun (WGS) entry which is preliminary data.</text>
</comment>
<keyword evidence="2" id="KW-1185">Reference proteome</keyword>
<dbReference type="EMBL" id="JAAALK010000283">
    <property type="protein sequence ID" value="KAG8069648.1"/>
    <property type="molecule type" value="Genomic_DNA"/>
</dbReference>
<proteinExistence type="predicted"/>
<dbReference type="OrthoDB" id="27325at2759"/>
<accession>A0A8J5W1C6</accession>
<evidence type="ECO:0000313" key="1">
    <source>
        <dbReference type="EMBL" id="KAG8069648.1"/>
    </source>
</evidence>